<evidence type="ECO:0008006" key="3">
    <source>
        <dbReference type="Google" id="ProtNLM"/>
    </source>
</evidence>
<dbReference type="Gene3D" id="2.130.10.10">
    <property type="entry name" value="YVTN repeat-like/Quinoprotein amine dehydrogenase"/>
    <property type="match status" value="1"/>
</dbReference>
<proteinExistence type="predicted"/>
<comment type="caution">
    <text evidence="1">The sequence shown here is derived from an EMBL/GenBank/DDBJ whole genome shotgun (WGS) entry which is preliminary data.</text>
</comment>
<evidence type="ECO:0000313" key="1">
    <source>
        <dbReference type="EMBL" id="MFD2585514.1"/>
    </source>
</evidence>
<protein>
    <recommendedName>
        <fullName evidence="3">LVIVD repeat-containing protein</fullName>
    </recommendedName>
</protein>
<name>A0ABW5MSR0_9FLAO</name>
<dbReference type="Proteomes" id="UP001597526">
    <property type="component" value="Unassembled WGS sequence"/>
</dbReference>
<organism evidence="1 2">
    <name type="scientific">Croceitalea marina</name>
    <dbReference type="NCBI Taxonomy" id="1775166"/>
    <lineage>
        <taxon>Bacteria</taxon>
        <taxon>Pseudomonadati</taxon>
        <taxon>Bacteroidota</taxon>
        <taxon>Flavobacteriia</taxon>
        <taxon>Flavobacteriales</taxon>
        <taxon>Flavobacteriaceae</taxon>
        <taxon>Croceitalea</taxon>
    </lineage>
</organism>
<dbReference type="PROSITE" id="PS51257">
    <property type="entry name" value="PROKAR_LIPOPROTEIN"/>
    <property type="match status" value="1"/>
</dbReference>
<dbReference type="InterPro" id="IPR011047">
    <property type="entry name" value="Quinoprotein_ADH-like_sf"/>
</dbReference>
<sequence>MSQFKKFTLLSFVFLFAISCSDETTFFDQEAEEAFKEKIDQNSVSVTDLTELNSVLNFDEAGVVDLVTSTASTNGKFFSTAKGNELAGDYPLTLVATLDAPRPNFDGFDNLAATHVAINGDVAYVTYNTAGLGYAGAMYIIDIADPQNPVVLSGILYYADLNSVVYNEGHAYVVGGFDAGESLTNAFIGKIPVAGNTIDFNNITYGIQDGFNVPDVAIQNDKVIVGSGTNGLLIAYDKATMTKLYDTPVTDIRSLSVKDNTIAVLDASSGVKFMDPDFNLVNEIAISSDFGVDEKRTITHFGENVLVAEGSNGAGVYNAATGAFIEHLPILLDPDGIEAVNKVTNAVSVNEDVVFMANGGAGLALFKGTGSTADPYGVIDLAGSINYVASKGDYLFAAAGLGGFKVIKMNKPSPELEERCAVSPSYNGRNRLTVNIGEDLSYSGSRSLRELTINGSLLLCGSWTVRDGIEIGTNALFELSGSMTVARNSRRQDVTVGEGATFRVEDGNLTIWGDLILEDNASLEFIGTNTVTVHGSVIQSSSATISGDFDDTEGSF</sequence>
<dbReference type="EMBL" id="JBHULB010000005">
    <property type="protein sequence ID" value="MFD2585514.1"/>
    <property type="molecule type" value="Genomic_DNA"/>
</dbReference>
<reference evidence="2" key="1">
    <citation type="journal article" date="2019" name="Int. J. Syst. Evol. Microbiol.">
        <title>The Global Catalogue of Microorganisms (GCM) 10K type strain sequencing project: providing services to taxonomists for standard genome sequencing and annotation.</title>
        <authorList>
            <consortium name="The Broad Institute Genomics Platform"/>
            <consortium name="The Broad Institute Genome Sequencing Center for Infectious Disease"/>
            <person name="Wu L."/>
            <person name="Ma J."/>
        </authorList>
    </citation>
    <scope>NUCLEOTIDE SEQUENCE [LARGE SCALE GENOMIC DNA]</scope>
    <source>
        <strain evidence="2">KCTC 52368</strain>
    </source>
</reference>
<evidence type="ECO:0000313" key="2">
    <source>
        <dbReference type="Proteomes" id="UP001597526"/>
    </source>
</evidence>
<dbReference type="InterPro" id="IPR015943">
    <property type="entry name" value="WD40/YVTN_repeat-like_dom_sf"/>
</dbReference>
<gene>
    <name evidence="1" type="ORF">ACFSQJ_01155</name>
</gene>
<keyword evidence="2" id="KW-1185">Reference proteome</keyword>
<dbReference type="SUPFAM" id="SSF50998">
    <property type="entry name" value="Quinoprotein alcohol dehydrogenase-like"/>
    <property type="match status" value="1"/>
</dbReference>
<dbReference type="RefSeq" id="WP_377764912.1">
    <property type="nucleotide sequence ID" value="NZ_JBHULB010000005.1"/>
</dbReference>
<accession>A0ABW5MSR0</accession>